<accession>A0A2P2NLF8</accession>
<name>A0A2P2NLF8_RHIMU</name>
<organism evidence="1">
    <name type="scientific">Rhizophora mucronata</name>
    <name type="common">Asiatic mangrove</name>
    <dbReference type="NCBI Taxonomy" id="61149"/>
    <lineage>
        <taxon>Eukaryota</taxon>
        <taxon>Viridiplantae</taxon>
        <taxon>Streptophyta</taxon>
        <taxon>Embryophyta</taxon>
        <taxon>Tracheophyta</taxon>
        <taxon>Spermatophyta</taxon>
        <taxon>Magnoliopsida</taxon>
        <taxon>eudicotyledons</taxon>
        <taxon>Gunneridae</taxon>
        <taxon>Pentapetalae</taxon>
        <taxon>rosids</taxon>
        <taxon>fabids</taxon>
        <taxon>Malpighiales</taxon>
        <taxon>Rhizophoraceae</taxon>
        <taxon>Rhizophora</taxon>
    </lineage>
</organism>
<dbReference type="EMBL" id="GGEC01062756">
    <property type="protein sequence ID" value="MBX43240.1"/>
    <property type="molecule type" value="Transcribed_RNA"/>
</dbReference>
<sequence length="34" mass="3950">MYISGEATFFSTLLETLRANETPTVKQRRSKKMN</sequence>
<evidence type="ECO:0000313" key="1">
    <source>
        <dbReference type="EMBL" id="MBX43240.1"/>
    </source>
</evidence>
<protein>
    <submittedName>
        <fullName evidence="1">Uncharacterized protein</fullName>
    </submittedName>
</protein>
<dbReference type="AlphaFoldDB" id="A0A2P2NLF8"/>
<reference evidence="1" key="1">
    <citation type="submission" date="2018-02" db="EMBL/GenBank/DDBJ databases">
        <title>Rhizophora mucronata_Transcriptome.</title>
        <authorList>
            <person name="Meera S.P."/>
            <person name="Sreeshan A."/>
            <person name="Augustine A."/>
        </authorList>
    </citation>
    <scope>NUCLEOTIDE SEQUENCE</scope>
    <source>
        <tissue evidence="1">Leaf</tissue>
    </source>
</reference>
<proteinExistence type="predicted"/>